<dbReference type="SUPFAM" id="SSF51556">
    <property type="entry name" value="Metallo-dependent hydrolases"/>
    <property type="match status" value="1"/>
</dbReference>
<protein>
    <submittedName>
        <fullName evidence="1">Uncharacterized protein</fullName>
    </submittedName>
</protein>
<reference evidence="1 2" key="1">
    <citation type="submission" date="2020-04" db="EMBL/GenBank/DDBJ databases">
        <title>Usitatibacter rugosus gen. nov., sp. nov. and Usitatibacter palustris sp. nov., novel members of Usitatibacteraceae fam. nov. within the order Nitrosomonadales isolated from soil.</title>
        <authorList>
            <person name="Huber K.J."/>
            <person name="Neumann-Schaal M."/>
            <person name="Geppert A."/>
            <person name="Luckner M."/>
            <person name="Wanner G."/>
            <person name="Overmann J."/>
        </authorList>
    </citation>
    <scope>NUCLEOTIDE SEQUENCE [LARGE SCALE GENOMIC DNA]</scope>
    <source>
        <strain evidence="1 2">0125_3</strain>
    </source>
</reference>
<dbReference type="InterPro" id="IPR032466">
    <property type="entry name" value="Metal_Hydrolase"/>
</dbReference>
<organism evidence="1 2">
    <name type="scientific">Usitatibacter rugosus</name>
    <dbReference type="NCBI Taxonomy" id="2732067"/>
    <lineage>
        <taxon>Bacteria</taxon>
        <taxon>Pseudomonadati</taxon>
        <taxon>Pseudomonadota</taxon>
        <taxon>Betaproteobacteria</taxon>
        <taxon>Nitrosomonadales</taxon>
        <taxon>Usitatibacteraceae</taxon>
        <taxon>Usitatibacter</taxon>
    </lineage>
</organism>
<evidence type="ECO:0000313" key="2">
    <source>
        <dbReference type="Proteomes" id="UP000501534"/>
    </source>
</evidence>
<proteinExistence type="predicted"/>
<keyword evidence="2" id="KW-1185">Reference proteome</keyword>
<dbReference type="Gene3D" id="3.20.20.140">
    <property type="entry name" value="Metal-dependent hydrolases"/>
    <property type="match status" value="1"/>
</dbReference>
<dbReference type="AlphaFoldDB" id="A0A6M4GT88"/>
<gene>
    <name evidence="1" type="ORF">DSM104443_01545</name>
</gene>
<dbReference type="EMBL" id="CP053069">
    <property type="protein sequence ID" value="QJR10481.1"/>
    <property type="molecule type" value="Genomic_DNA"/>
</dbReference>
<dbReference type="KEGG" id="uru:DSM104443_01545"/>
<sequence length="421" mass="46741">MNAPDPKRRRLLQAGLAAALAPLAGCKVPFTAEQGLFNSCLPANPALLDDPIVKAAWEGVRTDRVWDSHAHLFGNGRTKTGIWVSPEFDEPKMPGARLRRMMFANGGCAGTDEARMDLVMIERLKSLMAQMPPGVKVMLLAFDFTYDESGKQRRDLTTFSISNIYAERVAKSDPSRFEWIASVHPYRDDAAEALAQAKANGARAVKWLPPSMGIDLSHAKTRAFYDELRKNRMPLLVHLGEEQAVPGAERHEYANPLHIRHALDRGVRVIAAHCASLGTSPDLDVDRNARKAPEVTNFSLFQRLMADKRYEGFLFGDISAVTQANRADVLPTILATREWHSRLLNGTDYPLPGIMPLFSVSGFVKAGLLDESKVATIRSLRDVNALLFDFVLKRNLRYDGAAFPASVFETRPFFEADHGRA</sequence>
<name>A0A6M4GT88_9PROT</name>
<dbReference type="PROSITE" id="PS51318">
    <property type="entry name" value="TAT"/>
    <property type="match status" value="1"/>
</dbReference>
<dbReference type="InterPro" id="IPR006311">
    <property type="entry name" value="TAT_signal"/>
</dbReference>
<evidence type="ECO:0000313" key="1">
    <source>
        <dbReference type="EMBL" id="QJR10481.1"/>
    </source>
</evidence>
<dbReference type="RefSeq" id="WP_171091025.1">
    <property type="nucleotide sequence ID" value="NZ_CP053069.1"/>
</dbReference>
<dbReference type="Proteomes" id="UP000501534">
    <property type="component" value="Chromosome"/>
</dbReference>
<dbReference type="GO" id="GO:0016787">
    <property type="term" value="F:hydrolase activity"/>
    <property type="evidence" value="ECO:0007669"/>
    <property type="project" value="InterPro"/>
</dbReference>
<accession>A0A6M4GT88</accession>